<feature type="region of interest" description="Disordered" evidence="10">
    <location>
        <begin position="519"/>
        <end position="539"/>
    </location>
</feature>
<feature type="chain" id="PRO_5042208870" evidence="12">
    <location>
        <begin position="22"/>
        <end position="827"/>
    </location>
</feature>
<dbReference type="AlphaFoldDB" id="A0AAD1T5J6"/>
<keyword evidence="12" id="KW-0732">Signal</keyword>
<evidence type="ECO:0000256" key="4">
    <source>
        <dbReference type="ARBA" id="ARBA00022989"/>
    </source>
</evidence>
<evidence type="ECO:0000256" key="9">
    <source>
        <dbReference type="PROSITE-ProRule" id="PRU00206"/>
    </source>
</evidence>
<keyword evidence="6 9" id="KW-1015">Disulfide bond</keyword>
<protein>
    <submittedName>
        <fullName evidence="14">Tumor necrosis factor receptor superfamily member 27 isoform X1</fullName>
    </submittedName>
</protein>
<feature type="domain" description="TNFR-Cys" evidence="13">
    <location>
        <begin position="337"/>
        <end position="374"/>
    </location>
</feature>
<keyword evidence="8" id="KW-0325">Glycoprotein</keyword>
<evidence type="ECO:0000256" key="3">
    <source>
        <dbReference type="ARBA" id="ARBA00022737"/>
    </source>
</evidence>
<dbReference type="InterPro" id="IPR001368">
    <property type="entry name" value="TNFR/NGFR_Cys_rich_reg"/>
</dbReference>
<evidence type="ECO:0000256" key="8">
    <source>
        <dbReference type="ARBA" id="ARBA00023180"/>
    </source>
</evidence>
<dbReference type="Pfam" id="PF00020">
    <property type="entry name" value="TNFR_c6"/>
    <property type="match status" value="2"/>
</dbReference>
<evidence type="ECO:0000256" key="6">
    <source>
        <dbReference type="ARBA" id="ARBA00023157"/>
    </source>
</evidence>
<feature type="repeat" description="TNFR-Cys" evidence="9">
    <location>
        <begin position="337"/>
        <end position="374"/>
    </location>
</feature>
<keyword evidence="2 11" id="KW-0812">Transmembrane</keyword>
<gene>
    <name evidence="14" type="ORF">PECUL_23A002076</name>
</gene>
<dbReference type="PANTHER" id="PTHR12120:SF8">
    <property type="entry name" value="TUMOR NECROSIS FACTOR RECEPTOR SUPERFAMILY MEMBER 27"/>
    <property type="match status" value="1"/>
</dbReference>
<dbReference type="GO" id="GO:0046330">
    <property type="term" value="P:positive regulation of JNK cascade"/>
    <property type="evidence" value="ECO:0007669"/>
    <property type="project" value="InterPro"/>
</dbReference>
<accession>A0AAD1T5J6</accession>
<dbReference type="SMART" id="SM00208">
    <property type="entry name" value="TNFR"/>
    <property type="match status" value="2"/>
</dbReference>
<keyword evidence="7 14" id="KW-0675">Receptor</keyword>
<feature type="repeat" description="TNFR-Cys" evidence="9">
    <location>
        <begin position="376"/>
        <end position="416"/>
    </location>
</feature>
<keyword evidence="3" id="KW-0677">Repeat</keyword>
<proteinExistence type="predicted"/>
<dbReference type="Gene3D" id="2.10.50.10">
    <property type="entry name" value="Tumor Necrosis Factor Receptor, subunit A, domain 2"/>
    <property type="match status" value="2"/>
</dbReference>
<dbReference type="EMBL" id="OW240920">
    <property type="protein sequence ID" value="CAH2315490.1"/>
    <property type="molecule type" value="Genomic_DNA"/>
</dbReference>
<feature type="domain" description="TNFR-Cys" evidence="13">
    <location>
        <begin position="376"/>
        <end position="416"/>
    </location>
</feature>
<evidence type="ECO:0000256" key="12">
    <source>
        <dbReference type="SAM" id="SignalP"/>
    </source>
</evidence>
<dbReference type="GO" id="GO:0043123">
    <property type="term" value="P:positive regulation of canonical NF-kappaB signal transduction"/>
    <property type="evidence" value="ECO:0007669"/>
    <property type="project" value="InterPro"/>
</dbReference>
<evidence type="ECO:0000256" key="5">
    <source>
        <dbReference type="ARBA" id="ARBA00023136"/>
    </source>
</evidence>
<sequence>MSKKDVACFWIILLLCQELRTDPIAEMGPSSGILIQETPGFILTEKRILTRRVFVSLDPKISIEKAYNISSMQLPALQTWYQMHLQRAQDHVRNILEQARKPFVSSSIPMSNRPKRFLTAIIVALVCATVGAVVATGMSAANSITVQKLDMEIYALKQHINDIHQVINQQRTLLQDVLTIVEDTVVTTNLHSELIAKSTELHQSHDLFKRELLFLHDPILFHTLAFLDEVQTGMIELAGGRIPLYFVSKDIVHAMIANVDGETIEPMQLNLAFEMGSTIPLLINPERDFINFSETYAQGTDCCSNTLQQVILKGGTQSLVYLLVLIQIGLVFTVNADCQENEFEDERGNCLPCKQCGPGQELSEDCGNGRDAQCVPCRPGRYKEDRGHQRCLRCLPCAVINRVLKVNCTPTMNSICGDCLPGFYSKTRIGGLQELECFPCTSNTPSTEPQCQSRPASLQPVSTVSPPRDPVILVAVIMVALALILIALVTFSVLCCGRFFKIQCQRAFQRSHNFAGQPRSVAESWETTQSPREEQPIPQCCFRSPETCQQIQSPLEEESHAVSDKSSPSTHVKCNDLGALQPSVDLCPLPPASIKPHYTRSVSETQPLIRNSGCSDCFSGCTPTSDSSQVVAEQLSTKTQSCASEQQHWSHAPVECTELDLQNFSSEVGFSASDHTVPKNSYGSLPGPSSHTCVNMDITQDRATSSTKIEQRSTCRHLSPQIMTCQDLVSKLKNVTLGLHISQIPHSLVLSLGHQLDQFIPGQKNFKDLGISLGLSTQIINHMQGFEALHTHLSTRSSCTLLQMVQTLQDLARVDALSVICKHFGLQ</sequence>
<dbReference type="Proteomes" id="UP001295444">
    <property type="component" value="Chromosome 09"/>
</dbReference>
<comment type="caution">
    <text evidence="9">Lacks conserved residue(s) required for the propagation of feature annotation.</text>
</comment>
<dbReference type="GO" id="GO:0005886">
    <property type="term" value="C:plasma membrane"/>
    <property type="evidence" value="ECO:0007669"/>
    <property type="project" value="TreeGrafter"/>
</dbReference>
<evidence type="ECO:0000259" key="13">
    <source>
        <dbReference type="PROSITE" id="PS50050"/>
    </source>
</evidence>
<feature type="transmembrane region" description="Helical" evidence="11">
    <location>
        <begin position="471"/>
        <end position="494"/>
    </location>
</feature>
<evidence type="ECO:0000313" key="14">
    <source>
        <dbReference type="EMBL" id="CAH2315490.1"/>
    </source>
</evidence>
<dbReference type="PROSITE" id="PS50050">
    <property type="entry name" value="TNFR_NGFR_2"/>
    <property type="match status" value="2"/>
</dbReference>
<feature type="disulfide bond" evidence="9">
    <location>
        <begin position="353"/>
        <end position="366"/>
    </location>
</feature>
<name>A0AAD1T5J6_PELCU</name>
<evidence type="ECO:0000256" key="10">
    <source>
        <dbReference type="SAM" id="MobiDB-lite"/>
    </source>
</evidence>
<feature type="signal peptide" evidence="12">
    <location>
        <begin position="1"/>
        <end position="21"/>
    </location>
</feature>
<evidence type="ECO:0000256" key="1">
    <source>
        <dbReference type="ARBA" id="ARBA00004167"/>
    </source>
</evidence>
<evidence type="ECO:0000256" key="11">
    <source>
        <dbReference type="SAM" id="Phobius"/>
    </source>
</evidence>
<evidence type="ECO:0000256" key="2">
    <source>
        <dbReference type="ARBA" id="ARBA00022692"/>
    </source>
</evidence>
<feature type="disulfide bond" evidence="9">
    <location>
        <begin position="356"/>
        <end position="374"/>
    </location>
</feature>
<keyword evidence="15" id="KW-1185">Reference proteome</keyword>
<dbReference type="PANTHER" id="PTHR12120">
    <property type="entry name" value="TNFR-CYS DOMAIN-CONTAINING PROTEIN"/>
    <property type="match status" value="1"/>
</dbReference>
<reference evidence="14" key="1">
    <citation type="submission" date="2022-03" db="EMBL/GenBank/DDBJ databases">
        <authorList>
            <person name="Alioto T."/>
            <person name="Alioto T."/>
            <person name="Gomez Garrido J."/>
        </authorList>
    </citation>
    <scope>NUCLEOTIDE SEQUENCE</scope>
</reference>
<evidence type="ECO:0000256" key="7">
    <source>
        <dbReference type="ARBA" id="ARBA00023170"/>
    </source>
</evidence>
<feature type="transmembrane region" description="Helical" evidence="11">
    <location>
        <begin position="117"/>
        <end position="141"/>
    </location>
</feature>
<evidence type="ECO:0000313" key="15">
    <source>
        <dbReference type="Proteomes" id="UP001295444"/>
    </source>
</evidence>
<dbReference type="InterPro" id="IPR047526">
    <property type="entry name" value="TNR19/27/EDAR"/>
</dbReference>
<organism evidence="14 15">
    <name type="scientific">Pelobates cultripes</name>
    <name type="common">Western spadefoot toad</name>
    <dbReference type="NCBI Taxonomy" id="61616"/>
    <lineage>
        <taxon>Eukaryota</taxon>
        <taxon>Metazoa</taxon>
        <taxon>Chordata</taxon>
        <taxon>Craniata</taxon>
        <taxon>Vertebrata</taxon>
        <taxon>Euteleostomi</taxon>
        <taxon>Amphibia</taxon>
        <taxon>Batrachia</taxon>
        <taxon>Anura</taxon>
        <taxon>Pelobatoidea</taxon>
        <taxon>Pelobatidae</taxon>
        <taxon>Pelobates</taxon>
    </lineage>
</organism>
<keyword evidence="4 11" id="KW-1133">Transmembrane helix</keyword>
<keyword evidence="5 11" id="KW-0472">Membrane</keyword>
<dbReference type="SUPFAM" id="SSF57586">
    <property type="entry name" value="TNF receptor-like"/>
    <property type="match status" value="1"/>
</dbReference>
<dbReference type="GO" id="GO:0038023">
    <property type="term" value="F:signaling receptor activity"/>
    <property type="evidence" value="ECO:0007669"/>
    <property type="project" value="InterPro"/>
</dbReference>
<comment type="subcellular location">
    <subcellularLocation>
        <location evidence="1">Membrane</location>
        <topology evidence="1">Single-pass membrane protein</topology>
    </subcellularLocation>
</comment>
<dbReference type="PROSITE" id="PS00652">
    <property type="entry name" value="TNFR_NGFR_1"/>
    <property type="match status" value="2"/>
</dbReference>